<name>A0A8A4TWJ5_SULCO</name>
<dbReference type="AlphaFoldDB" id="A0A8A4TWJ5"/>
<accession>A0A8A4TWJ5</accession>
<dbReference type="SUPFAM" id="SSF69635">
    <property type="entry name" value="Type III secretory system chaperone-like"/>
    <property type="match status" value="1"/>
</dbReference>
<dbReference type="Pfam" id="PF05932">
    <property type="entry name" value="CesT"/>
    <property type="match status" value="1"/>
</dbReference>
<gene>
    <name evidence="2" type="ORF">J3U87_00370</name>
</gene>
<reference evidence="2" key="1">
    <citation type="submission" date="2021-03" db="EMBL/GenBank/DDBJ databases">
        <title>Acanthopleuribacteraceae sp. M133.</title>
        <authorList>
            <person name="Wang G."/>
        </authorList>
    </citation>
    <scope>NUCLEOTIDE SEQUENCE</scope>
    <source>
        <strain evidence="2">M133</strain>
    </source>
</reference>
<sequence>MREHPVVKGWLAALSKEVGTSLALNEEGVCSLGGLREPVVYLAAGDAREPLHLWIDLKDLGPLEDDHRADLMRRALVLDLAGRKTRGACISLDSTGRRLVLGYRVPVTTCDDAFVNMVGCLLETALDLLPKLDPDKVPTVANEIESARPAPPTAASAKHGNLTHC</sequence>
<dbReference type="Gene3D" id="3.30.1460.10">
    <property type="match status" value="1"/>
</dbReference>
<dbReference type="KEGG" id="scor:J3U87_00370"/>
<evidence type="ECO:0000313" key="3">
    <source>
        <dbReference type="Proteomes" id="UP000663929"/>
    </source>
</evidence>
<evidence type="ECO:0000313" key="2">
    <source>
        <dbReference type="EMBL" id="QTD50895.1"/>
    </source>
</evidence>
<organism evidence="2 3">
    <name type="scientific">Sulfidibacter corallicola</name>
    <dbReference type="NCBI Taxonomy" id="2818388"/>
    <lineage>
        <taxon>Bacteria</taxon>
        <taxon>Pseudomonadati</taxon>
        <taxon>Acidobacteriota</taxon>
        <taxon>Holophagae</taxon>
        <taxon>Acanthopleuribacterales</taxon>
        <taxon>Acanthopleuribacteraceae</taxon>
        <taxon>Sulfidibacter</taxon>
    </lineage>
</organism>
<dbReference type="InterPro" id="IPR010261">
    <property type="entry name" value="Tir_chaperone"/>
</dbReference>
<dbReference type="GO" id="GO:0030254">
    <property type="term" value="P:protein secretion by the type III secretion system"/>
    <property type="evidence" value="ECO:0007669"/>
    <property type="project" value="InterPro"/>
</dbReference>
<dbReference type="EMBL" id="CP071793">
    <property type="protein sequence ID" value="QTD50895.1"/>
    <property type="molecule type" value="Genomic_DNA"/>
</dbReference>
<proteinExistence type="predicted"/>
<protein>
    <submittedName>
        <fullName evidence="2">Type III secretion system chaperone</fullName>
    </submittedName>
</protein>
<dbReference type="RefSeq" id="WP_237381036.1">
    <property type="nucleotide sequence ID" value="NZ_CP071793.1"/>
</dbReference>
<keyword evidence="3" id="KW-1185">Reference proteome</keyword>
<feature type="region of interest" description="Disordered" evidence="1">
    <location>
        <begin position="144"/>
        <end position="165"/>
    </location>
</feature>
<dbReference type="Proteomes" id="UP000663929">
    <property type="component" value="Chromosome"/>
</dbReference>
<evidence type="ECO:0000256" key="1">
    <source>
        <dbReference type="SAM" id="MobiDB-lite"/>
    </source>
</evidence>
<dbReference type="CDD" id="cd17034">
    <property type="entry name" value="T3SC_IA_ShcO1-like"/>
    <property type="match status" value="1"/>
</dbReference>